<gene>
    <name evidence="3" type="ORF">PG991_015925</name>
</gene>
<proteinExistence type="predicted"/>
<feature type="domain" description="Zn(2)-C6 fungal-type" evidence="2">
    <location>
        <begin position="7"/>
        <end position="39"/>
    </location>
</feature>
<dbReference type="Gene3D" id="4.10.240.10">
    <property type="entry name" value="Zn(2)-C6 fungal-type DNA-binding domain"/>
    <property type="match status" value="1"/>
</dbReference>
<dbReference type="SUPFAM" id="SSF57701">
    <property type="entry name" value="Zn2/Cys6 DNA-binding domain"/>
    <property type="match status" value="1"/>
</dbReference>
<name>A0ABR1R040_9PEZI</name>
<protein>
    <recommendedName>
        <fullName evidence="2">Zn(2)-C6 fungal-type domain-containing protein</fullName>
    </recommendedName>
</protein>
<dbReference type="CDD" id="cd00067">
    <property type="entry name" value="GAL4"/>
    <property type="match status" value="1"/>
</dbReference>
<sequence>MKPLRRACDRCYELKARCQSTPSGAKCSRCERLDLDCSTARPIRPAGRKVLRRKLSASAKLPKDQPGDIVAWLNDASDLLPDERDLLIFLLGRPESLGCYLVCPSFQAAARQSLAAQLSAALPTVKDAYLAFAIALKQLNSSLATGTDDIVRHASSAMATLRSLPVSSQQDAALCLTLGSALALSMHSTIGMGVAEICRYCLTTTMPFMEKPVVSDEHSMSWRGFMVLLETMDCLVHRQNPAARLQTGTSEGVDRHLGLSSSLLPYYYDLCVISHSLTSTTDTDVLALLHKQLDGIHASVEGWRPSLAGSSAGQFESAEIVNLLAQAKVYRLGALLVSHRLRYAFGDQDDAAEIWSKEILTELEIAHQITQRPIRCVTLPFLIAAVEIGTPTHAIRPSRV</sequence>
<keyword evidence="4" id="KW-1185">Reference proteome</keyword>
<comment type="caution">
    <text evidence="3">The sequence shown here is derived from an EMBL/GenBank/DDBJ whole genome shotgun (WGS) entry which is preliminary data.</text>
</comment>
<dbReference type="InterPro" id="IPR001138">
    <property type="entry name" value="Zn2Cys6_DnaBD"/>
</dbReference>
<dbReference type="Proteomes" id="UP001396898">
    <property type="component" value="Unassembled WGS sequence"/>
</dbReference>
<organism evidence="3 4">
    <name type="scientific">Apiospora marii</name>
    <dbReference type="NCBI Taxonomy" id="335849"/>
    <lineage>
        <taxon>Eukaryota</taxon>
        <taxon>Fungi</taxon>
        <taxon>Dikarya</taxon>
        <taxon>Ascomycota</taxon>
        <taxon>Pezizomycotina</taxon>
        <taxon>Sordariomycetes</taxon>
        <taxon>Xylariomycetidae</taxon>
        <taxon>Amphisphaeriales</taxon>
        <taxon>Apiosporaceae</taxon>
        <taxon>Apiospora</taxon>
    </lineage>
</organism>
<reference evidence="3 4" key="1">
    <citation type="submission" date="2023-01" db="EMBL/GenBank/DDBJ databases">
        <title>Analysis of 21 Apiospora genomes using comparative genomics revels a genus with tremendous synthesis potential of carbohydrate active enzymes and secondary metabolites.</title>
        <authorList>
            <person name="Sorensen T."/>
        </authorList>
    </citation>
    <scope>NUCLEOTIDE SEQUENCE [LARGE SCALE GENOMIC DNA]</scope>
    <source>
        <strain evidence="3 4">CBS 20057</strain>
    </source>
</reference>
<evidence type="ECO:0000259" key="2">
    <source>
        <dbReference type="PROSITE" id="PS50048"/>
    </source>
</evidence>
<evidence type="ECO:0000256" key="1">
    <source>
        <dbReference type="ARBA" id="ARBA00023242"/>
    </source>
</evidence>
<dbReference type="EMBL" id="JAQQWI010000024">
    <property type="protein sequence ID" value="KAK7994337.1"/>
    <property type="molecule type" value="Genomic_DNA"/>
</dbReference>
<accession>A0ABR1R040</accession>
<evidence type="ECO:0000313" key="4">
    <source>
        <dbReference type="Proteomes" id="UP001396898"/>
    </source>
</evidence>
<evidence type="ECO:0000313" key="3">
    <source>
        <dbReference type="EMBL" id="KAK7994337.1"/>
    </source>
</evidence>
<dbReference type="InterPro" id="IPR036864">
    <property type="entry name" value="Zn2-C6_fun-type_DNA-bd_sf"/>
</dbReference>
<dbReference type="PROSITE" id="PS50048">
    <property type="entry name" value="ZN2_CY6_FUNGAL_2"/>
    <property type="match status" value="1"/>
</dbReference>
<keyword evidence="1" id="KW-0539">Nucleus</keyword>